<feature type="transmembrane region" description="Helical" evidence="7">
    <location>
        <begin position="358"/>
        <end position="380"/>
    </location>
</feature>
<evidence type="ECO:0000256" key="2">
    <source>
        <dbReference type="ARBA" id="ARBA00022448"/>
    </source>
</evidence>
<feature type="domain" description="Major facilitator superfamily (MFS) profile" evidence="8">
    <location>
        <begin position="12"/>
        <end position="464"/>
    </location>
</feature>
<evidence type="ECO:0000256" key="6">
    <source>
        <dbReference type="ARBA" id="ARBA00023136"/>
    </source>
</evidence>
<dbReference type="PRINTS" id="PR01036">
    <property type="entry name" value="TCRTETB"/>
</dbReference>
<feature type="transmembrane region" description="Helical" evidence="7">
    <location>
        <begin position="305"/>
        <end position="326"/>
    </location>
</feature>
<dbReference type="Gene3D" id="1.20.1720.10">
    <property type="entry name" value="Multidrug resistance protein D"/>
    <property type="match status" value="1"/>
</dbReference>
<keyword evidence="2" id="KW-0813">Transport</keyword>
<dbReference type="SUPFAM" id="SSF103473">
    <property type="entry name" value="MFS general substrate transporter"/>
    <property type="match status" value="1"/>
</dbReference>
<feature type="transmembrane region" description="Helical" evidence="7">
    <location>
        <begin position="441"/>
        <end position="459"/>
    </location>
</feature>
<dbReference type="GO" id="GO:0005886">
    <property type="term" value="C:plasma membrane"/>
    <property type="evidence" value="ECO:0007669"/>
    <property type="project" value="UniProtKB-SubCell"/>
</dbReference>
<feature type="transmembrane region" description="Helical" evidence="7">
    <location>
        <begin position="103"/>
        <end position="124"/>
    </location>
</feature>
<reference evidence="9 10" key="1">
    <citation type="journal article" date="2011" name="Stand. Genomic Sci.">
        <title>Complete genome sequence of the acetate-degrading sulfate reducer Desulfobacca acetoxidans type strain (ASRB2).</title>
        <authorList>
            <person name="Goker M."/>
            <person name="Teshima H."/>
            <person name="Lapidus A."/>
            <person name="Nolan M."/>
            <person name="Lucas S."/>
            <person name="Hammon N."/>
            <person name="Deshpande S."/>
            <person name="Cheng J.F."/>
            <person name="Tapia R."/>
            <person name="Han C."/>
            <person name="Goodwin L."/>
            <person name="Pitluck S."/>
            <person name="Huntemann M."/>
            <person name="Liolios K."/>
            <person name="Ivanova N."/>
            <person name="Pagani I."/>
            <person name="Mavromatis K."/>
            <person name="Ovchinikova G."/>
            <person name="Pati A."/>
            <person name="Chen A."/>
            <person name="Palaniappan K."/>
            <person name="Land M."/>
            <person name="Hauser L."/>
            <person name="Brambilla E.M."/>
            <person name="Rohde M."/>
            <person name="Spring S."/>
            <person name="Detter J.C."/>
            <person name="Woyke T."/>
            <person name="Bristow J."/>
            <person name="Eisen J.A."/>
            <person name="Markowitz V."/>
            <person name="Hugenholtz P."/>
            <person name="Kyrpides N.C."/>
            <person name="Klenk H.P."/>
        </authorList>
    </citation>
    <scope>NUCLEOTIDE SEQUENCE [LARGE SCALE GENOMIC DNA]</scope>
    <source>
        <strain evidence="10">ATCC 700848 / DSM 11109 / ASRB2</strain>
    </source>
</reference>
<organism evidence="9 10">
    <name type="scientific">Desulfobacca acetoxidans (strain ATCC 700848 / DSM 11109 / ASRB2)</name>
    <dbReference type="NCBI Taxonomy" id="880072"/>
    <lineage>
        <taxon>Bacteria</taxon>
        <taxon>Pseudomonadati</taxon>
        <taxon>Thermodesulfobacteriota</taxon>
        <taxon>Desulfobaccia</taxon>
        <taxon>Desulfobaccales</taxon>
        <taxon>Desulfobaccaceae</taxon>
        <taxon>Desulfobacca</taxon>
    </lineage>
</organism>
<feature type="transmembrane region" description="Helical" evidence="7">
    <location>
        <begin position="164"/>
        <end position="182"/>
    </location>
</feature>
<dbReference type="KEGG" id="dao:Desac_2899"/>
<dbReference type="OrthoDB" id="9807274at2"/>
<dbReference type="PANTHER" id="PTHR42718">
    <property type="entry name" value="MAJOR FACILITATOR SUPERFAMILY MULTIDRUG TRANSPORTER MFSC"/>
    <property type="match status" value="1"/>
</dbReference>
<dbReference type="InterPro" id="IPR036259">
    <property type="entry name" value="MFS_trans_sf"/>
</dbReference>
<sequence length="464" mass="49207">MAEVQSERRGPMLFTVSMGAFMATLDTSIVNVALPHITQDLETSLAAISWVMMAYLISTASLLFISGRLGDMLAPGRLFLAGVVIFGLASAACGISRNAGGLVFFRAIQGMGGALMLGLAPKIITTIFDEGERGFALGLYSTAFASGISIGAPLGGFITSAFGWPYVFFLNLPICGAVFLVGSHRLNALPSAATWRRHALDWPGGLLLMISISLLTWALTQVRSQGWLAGRTLTTLGAAVCMFILLLLVERHQETPLLHRELWGSQAFRLGSAVTVLNFAAVMGTFFLLPFFLVEIFLLPIEAVGWLLAAISISSALVSPVGGFLADRWNNLTVLRLGAALIVLGLGTLMWLRAETPLTSVALVLAIVGTGFGLFQAPNLNDVLQGIRPEMLGLAAGTNSVLKNIGSLLGIALMVTVAAVADQPQANLEEGLCLGLPCFQRAFLLATGIAALNLLLNLLPRRRD</sequence>
<dbReference type="STRING" id="880072.Desac_2899"/>
<feature type="transmembrane region" description="Helical" evidence="7">
    <location>
        <begin position="78"/>
        <end position="97"/>
    </location>
</feature>
<dbReference type="Gene3D" id="1.20.1250.20">
    <property type="entry name" value="MFS general substrate transporter like domains"/>
    <property type="match status" value="1"/>
</dbReference>
<reference evidence="10" key="2">
    <citation type="submission" date="2011-03" db="EMBL/GenBank/DDBJ databases">
        <title>The complete genome of Desulfobacca acetoxidans DSM 11109.</title>
        <authorList>
            <consortium name="US DOE Joint Genome Institute (JGI-PGF)"/>
            <person name="Lucas S."/>
            <person name="Copeland A."/>
            <person name="Lapidus A."/>
            <person name="Bruce D."/>
            <person name="Goodwin L."/>
            <person name="Pitluck S."/>
            <person name="Peters L."/>
            <person name="Kyrpides N."/>
            <person name="Mavromatis K."/>
            <person name="Ivanova N."/>
            <person name="Ovchinnikova G."/>
            <person name="Teshima H."/>
            <person name="Detter J.C."/>
            <person name="Han C."/>
            <person name="Land M."/>
            <person name="Hauser L."/>
            <person name="Markowitz V."/>
            <person name="Cheng J.-F."/>
            <person name="Hugenholtz P."/>
            <person name="Woyke T."/>
            <person name="Wu D."/>
            <person name="Spring S."/>
            <person name="Schueler E."/>
            <person name="Brambilla E."/>
            <person name="Klenk H.-P."/>
            <person name="Eisen J.A."/>
        </authorList>
    </citation>
    <scope>NUCLEOTIDE SEQUENCE [LARGE SCALE GENOMIC DNA]</scope>
    <source>
        <strain evidence="10">ATCC 700848 / DSM 11109 / ASRB2</strain>
    </source>
</reference>
<feature type="transmembrane region" description="Helical" evidence="7">
    <location>
        <begin position="333"/>
        <end position="352"/>
    </location>
</feature>
<dbReference type="GO" id="GO:0022857">
    <property type="term" value="F:transmembrane transporter activity"/>
    <property type="evidence" value="ECO:0007669"/>
    <property type="project" value="InterPro"/>
</dbReference>
<dbReference type="eggNOG" id="COG2814">
    <property type="taxonomic scope" value="Bacteria"/>
</dbReference>
<evidence type="ECO:0000256" key="3">
    <source>
        <dbReference type="ARBA" id="ARBA00022475"/>
    </source>
</evidence>
<keyword evidence="5 7" id="KW-1133">Transmembrane helix</keyword>
<protein>
    <submittedName>
        <fullName evidence="9">Major facilitator superfamily MFS_1</fullName>
    </submittedName>
</protein>
<keyword evidence="3" id="KW-1003">Cell membrane</keyword>
<dbReference type="RefSeq" id="WP_013707808.1">
    <property type="nucleotide sequence ID" value="NC_015388.1"/>
</dbReference>
<feature type="transmembrane region" description="Helical" evidence="7">
    <location>
        <begin position="46"/>
        <end position="66"/>
    </location>
</feature>
<keyword evidence="10" id="KW-1185">Reference proteome</keyword>
<dbReference type="EMBL" id="CP002629">
    <property type="protein sequence ID" value="AEB10699.1"/>
    <property type="molecule type" value="Genomic_DNA"/>
</dbReference>
<dbReference type="InterPro" id="IPR011701">
    <property type="entry name" value="MFS"/>
</dbReference>
<name>F2NE69_DESAR</name>
<evidence type="ECO:0000313" key="9">
    <source>
        <dbReference type="EMBL" id="AEB10699.1"/>
    </source>
</evidence>
<proteinExistence type="predicted"/>
<evidence type="ECO:0000256" key="5">
    <source>
        <dbReference type="ARBA" id="ARBA00022989"/>
    </source>
</evidence>
<evidence type="ECO:0000256" key="7">
    <source>
        <dbReference type="SAM" id="Phobius"/>
    </source>
</evidence>
<evidence type="ECO:0000313" key="10">
    <source>
        <dbReference type="Proteomes" id="UP000000483"/>
    </source>
</evidence>
<dbReference type="InterPro" id="IPR020846">
    <property type="entry name" value="MFS_dom"/>
</dbReference>
<comment type="subcellular location">
    <subcellularLocation>
        <location evidence="1">Cell membrane</location>
        <topology evidence="1">Multi-pass membrane protein</topology>
    </subcellularLocation>
</comment>
<feature type="transmembrane region" description="Helical" evidence="7">
    <location>
        <begin position="12"/>
        <end position="34"/>
    </location>
</feature>
<accession>F2NE69</accession>
<dbReference type="PROSITE" id="PS50850">
    <property type="entry name" value="MFS"/>
    <property type="match status" value="1"/>
</dbReference>
<dbReference type="Proteomes" id="UP000000483">
    <property type="component" value="Chromosome"/>
</dbReference>
<feature type="transmembrane region" description="Helical" evidence="7">
    <location>
        <begin position="202"/>
        <end position="220"/>
    </location>
</feature>
<dbReference type="HOGENOM" id="CLU_000960_28_3_7"/>
<evidence type="ECO:0000256" key="1">
    <source>
        <dbReference type="ARBA" id="ARBA00004651"/>
    </source>
</evidence>
<evidence type="ECO:0000256" key="4">
    <source>
        <dbReference type="ARBA" id="ARBA00022692"/>
    </source>
</evidence>
<keyword evidence="6 7" id="KW-0472">Membrane</keyword>
<dbReference type="AlphaFoldDB" id="F2NE69"/>
<dbReference type="CDD" id="cd17321">
    <property type="entry name" value="MFS_MMR_MDR_like"/>
    <property type="match status" value="1"/>
</dbReference>
<feature type="transmembrane region" description="Helical" evidence="7">
    <location>
        <begin position="226"/>
        <end position="249"/>
    </location>
</feature>
<feature type="transmembrane region" description="Helical" evidence="7">
    <location>
        <begin position="401"/>
        <end position="421"/>
    </location>
</feature>
<gene>
    <name evidence="9" type="ordered locus">Desac_2899</name>
</gene>
<keyword evidence="4 7" id="KW-0812">Transmembrane</keyword>
<dbReference type="Pfam" id="PF07690">
    <property type="entry name" value="MFS_1"/>
    <property type="match status" value="1"/>
</dbReference>
<dbReference type="PANTHER" id="PTHR42718:SF46">
    <property type="entry name" value="BLR6921 PROTEIN"/>
    <property type="match status" value="1"/>
</dbReference>
<feature type="transmembrane region" description="Helical" evidence="7">
    <location>
        <begin position="270"/>
        <end position="293"/>
    </location>
</feature>
<feature type="transmembrane region" description="Helical" evidence="7">
    <location>
        <begin position="136"/>
        <end position="158"/>
    </location>
</feature>
<evidence type="ECO:0000259" key="8">
    <source>
        <dbReference type="PROSITE" id="PS50850"/>
    </source>
</evidence>